<comment type="caution">
    <text evidence="4">The sequence shown here is derived from an EMBL/GenBank/DDBJ whole genome shotgun (WGS) entry which is preliminary data.</text>
</comment>
<dbReference type="EMBL" id="JAGSXH010000115">
    <property type="protein sequence ID" value="MBS2966011.1"/>
    <property type="molecule type" value="Genomic_DNA"/>
</dbReference>
<dbReference type="GO" id="GO:0016020">
    <property type="term" value="C:membrane"/>
    <property type="evidence" value="ECO:0007669"/>
    <property type="project" value="TreeGrafter"/>
</dbReference>
<feature type="domain" description="AB hydrolase-1" evidence="3">
    <location>
        <begin position="47"/>
        <end position="295"/>
    </location>
</feature>
<evidence type="ECO:0000313" key="4">
    <source>
        <dbReference type="EMBL" id="MBS2966011.1"/>
    </source>
</evidence>
<name>A0A8J7WP82_9ACTN</name>
<evidence type="ECO:0000256" key="2">
    <source>
        <dbReference type="SAM" id="MobiDB-lite"/>
    </source>
</evidence>
<dbReference type="PRINTS" id="PR00111">
    <property type="entry name" value="ABHYDROLASE"/>
</dbReference>
<dbReference type="AlphaFoldDB" id="A0A8J7WP82"/>
<proteinExistence type="predicted"/>
<dbReference type="SUPFAM" id="SSF53474">
    <property type="entry name" value="alpha/beta-Hydrolases"/>
    <property type="match status" value="1"/>
</dbReference>
<evidence type="ECO:0000259" key="3">
    <source>
        <dbReference type="Pfam" id="PF12697"/>
    </source>
</evidence>
<dbReference type="Pfam" id="PF12697">
    <property type="entry name" value="Abhydrolase_6"/>
    <property type="match status" value="1"/>
</dbReference>
<evidence type="ECO:0000256" key="1">
    <source>
        <dbReference type="ARBA" id="ARBA00022801"/>
    </source>
</evidence>
<sequence length="310" mass="32397">MSITGARPRLRSDLFSPPEPHTRLRPRSVGGVHINVEVHGPDDAPTVVLIHGWTCSVPFWAPVISALRDDLRVVAYDLRGHGVSDVPGREQYSVQALVDDLVTVLDASLPAGQKAVLAGHSMGGMTVMAAALCPPVLERTRAALLASTGFTGLAAAARILPFAARSPKWGARVTRTLMSSRLPLGPVTALGRGMLKYGTLGPNASRELAGYNASIIHACAARPRAAWGRVLNGIELADALGALDVPTAVLAGAADRLTPPQQARRIAELLPRCEGLTQLPGIGHMTPLEAPDVVAGLIRGLARDHAGAAS</sequence>
<evidence type="ECO:0000313" key="5">
    <source>
        <dbReference type="Proteomes" id="UP000677913"/>
    </source>
</evidence>
<dbReference type="PANTHER" id="PTHR43798:SF31">
    <property type="entry name" value="AB HYDROLASE SUPERFAMILY PROTEIN YCLE"/>
    <property type="match status" value="1"/>
</dbReference>
<dbReference type="GO" id="GO:0016787">
    <property type="term" value="F:hydrolase activity"/>
    <property type="evidence" value="ECO:0007669"/>
    <property type="project" value="UniProtKB-KW"/>
</dbReference>
<dbReference type="InterPro" id="IPR000073">
    <property type="entry name" value="AB_hydrolase_1"/>
</dbReference>
<dbReference type="InterPro" id="IPR029058">
    <property type="entry name" value="AB_hydrolase_fold"/>
</dbReference>
<dbReference type="InterPro" id="IPR050266">
    <property type="entry name" value="AB_hydrolase_sf"/>
</dbReference>
<reference evidence="4" key="1">
    <citation type="submission" date="2021-04" db="EMBL/GenBank/DDBJ databases">
        <title>Genome based classification of Actinospica acidithermotolerans sp. nov., an actinobacterium isolated from an Indonesian hot spring.</title>
        <authorList>
            <person name="Kusuma A.B."/>
            <person name="Putra K.E."/>
            <person name="Nafisah S."/>
            <person name="Loh J."/>
            <person name="Nouioui I."/>
            <person name="Goodfellow M."/>
        </authorList>
    </citation>
    <scope>NUCLEOTIDE SEQUENCE</scope>
    <source>
        <strain evidence="4">DSM 45618</strain>
    </source>
</reference>
<dbReference type="Proteomes" id="UP000677913">
    <property type="component" value="Unassembled WGS sequence"/>
</dbReference>
<dbReference type="Gene3D" id="3.40.50.1820">
    <property type="entry name" value="alpha/beta hydrolase"/>
    <property type="match status" value="1"/>
</dbReference>
<gene>
    <name evidence="4" type="ORF">KGA66_23400</name>
</gene>
<feature type="region of interest" description="Disordered" evidence="2">
    <location>
        <begin position="1"/>
        <end position="28"/>
    </location>
</feature>
<keyword evidence="5" id="KW-1185">Reference proteome</keyword>
<accession>A0A8J7WP82</accession>
<dbReference type="PANTHER" id="PTHR43798">
    <property type="entry name" value="MONOACYLGLYCEROL LIPASE"/>
    <property type="match status" value="1"/>
</dbReference>
<organism evidence="4 5">
    <name type="scientific">Actinocrinis puniceicyclus</name>
    <dbReference type="NCBI Taxonomy" id="977794"/>
    <lineage>
        <taxon>Bacteria</taxon>
        <taxon>Bacillati</taxon>
        <taxon>Actinomycetota</taxon>
        <taxon>Actinomycetes</taxon>
        <taxon>Catenulisporales</taxon>
        <taxon>Actinospicaceae</taxon>
        <taxon>Actinocrinis</taxon>
    </lineage>
</organism>
<protein>
    <submittedName>
        <fullName evidence="4">Alpha/beta fold hydrolase</fullName>
    </submittedName>
</protein>
<keyword evidence="1 4" id="KW-0378">Hydrolase</keyword>
<dbReference type="RefSeq" id="WP_211470668.1">
    <property type="nucleotide sequence ID" value="NZ_JAGSXH010000115.1"/>
</dbReference>